<name>A0A8S2Q8X8_9BILA</name>
<dbReference type="Proteomes" id="UP000681722">
    <property type="component" value="Unassembled WGS sequence"/>
</dbReference>
<reference evidence="1" key="1">
    <citation type="submission" date="2021-02" db="EMBL/GenBank/DDBJ databases">
        <authorList>
            <person name="Nowell W R."/>
        </authorList>
    </citation>
    <scope>NUCLEOTIDE SEQUENCE</scope>
</reference>
<evidence type="ECO:0000313" key="1">
    <source>
        <dbReference type="EMBL" id="CAF4087356.1"/>
    </source>
</evidence>
<proteinExistence type="predicted"/>
<dbReference type="EMBL" id="CAJOBC010030385">
    <property type="protein sequence ID" value="CAF4087356.1"/>
    <property type="molecule type" value="Genomic_DNA"/>
</dbReference>
<protein>
    <submittedName>
        <fullName evidence="1">Uncharacterized protein</fullName>
    </submittedName>
</protein>
<comment type="caution">
    <text evidence="1">The sequence shown here is derived from an EMBL/GenBank/DDBJ whole genome shotgun (WGS) entry which is preliminary data.</text>
</comment>
<accession>A0A8S2Q8X8</accession>
<sequence length="56" mass="6324">MEVDCVWISKQYINNSPTLQENRLVDASRLVYGSDSDSEDDSMSLDTKKILGIVED</sequence>
<organism evidence="1 2">
    <name type="scientific">Didymodactylos carnosus</name>
    <dbReference type="NCBI Taxonomy" id="1234261"/>
    <lineage>
        <taxon>Eukaryota</taxon>
        <taxon>Metazoa</taxon>
        <taxon>Spiralia</taxon>
        <taxon>Gnathifera</taxon>
        <taxon>Rotifera</taxon>
        <taxon>Eurotatoria</taxon>
        <taxon>Bdelloidea</taxon>
        <taxon>Philodinida</taxon>
        <taxon>Philodinidae</taxon>
        <taxon>Didymodactylos</taxon>
    </lineage>
</organism>
<gene>
    <name evidence="1" type="ORF">SRO942_LOCUS28203</name>
</gene>
<feature type="non-terminal residue" evidence="1">
    <location>
        <position position="1"/>
    </location>
</feature>
<dbReference type="AlphaFoldDB" id="A0A8S2Q8X8"/>
<evidence type="ECO:0000313" key="2">
    <source>
        <dbReference type="Proteomes" id="UP000681722"/>
    </source>
</evidence>